<dbReference type="GO" id="GO:0043952">
    <property type="term" value="P:protein transport by the Sec complex"/>
    <property type="evidence" value="ECO:0007669"/>
    <property type="project" value="TreeGrafter"/>
</dbReference>
<dbReference type="AlphaFoldDB" id="A0A3B1AQL4"/>
<keyword evidence="4" id="KW-1003">Cell membrane</keyword>
<feature type="compositionally biased region" description="Polar residues" evidence="10">
    <location>
        <begin position="79"/>
        <end position="88"/>
    </location>
</feature>
<comment type="similarity">
    <text evidence="2">Belongs to the SecG family.</text>
</comment>
<evidence type="ECO:0000256" key="2">
    <source>
        <dbReference type="ARBA" id="ARBA00008445"/>
    </source>
</evidence>
<dbReference type="GO" id="GO:0065002">
    <property type="term" value="P:intracellular protein transmembrane transport"/>
    <property type="evidence" value="ECO:0007669"/>
    <property type="project" value="TreeGrafter"/>
</dbReference>
<dbReference type="InterPro" id="IPR004692">
    <property type="entry name" value="SecG"/>
</dbReference>
<evidence type="ECO:0000256" key="3">
    <source>
        <dbReference type="ARBA" id="ARBA00022448"/>
    </source>
</evidence>
<sequence length="153" mass="15567">MLHNVILIIHVLLSISLVGLVLIQQGKGADMGAAFGSGASNTVFGSQGSASFISRATGVIAALFFATSLTLAFLVTSNSTGPVSATDSLSDEQPKIEIPSVPKSDTVIPGSNIPSSDTKTTESTEPSSATKATETPITSTPSSSVIPTEKTEK</sequence>
<evidence type="ECO:0000256" key="6">
    <source>
        <dbReference type="ARBA" id="ARBA00022927"/>
    </source>
</evidence>
<keyword evidence="6" id="KW-0653">Protein transport</keyword>
<dbReference type="PRINTS" id="PR01651">
    <property type="entry name" value="SECGEXPORT"/>
</dbReference>
<feature type="compositionally biased region" description="Low complexity" evidence="10">
    <location>
        <begin position="133"/>
        <end position="153"/>
    </location>
</feature>
<reference evidence="11" key="1">
    <citation type="submission" date="2018-06" db="EMBL/GenBank/DDBJ databases">
        <authorList>
            <person name="Zhirakovskaya E."/>
        </authorList>
    </citation>
    <scope>NUCLEOTIDE SEQUENCE</scope>
</reference>
<accession>A0A3B1AQL4</accession>
<dbReference type="PANTHER" id="PTHR34182:SF1">
    <property type="entry name" value="PROTEIN-EXPORT MEMBRANE PROTEIN SECG"/>
    <property type="match status" value="1"/>
</dbReference>
<dbReference type="GO" id="GO:0009306">
    <property type="term" value="P:protein secretion"/>
    <property type="evidence" value="ECO:0007669"/>
    <property type="project" value="InterPro"/>
</dbReference>
<evidence type="ECO:0000256" key="8">
    <source>
        <dbReference type="ARBA" id="ARBA00023010"/>
    </source>
</evidence>
<gene>
    <name evidence="11" type="ORF">MNBD_GAMMA22-2964</name>
</gene>
<evidence type="ECO:0000256" key="1">
    <source>
        <dbReference type="ARBA" id="ARBA00004651"/>
    </source>
</evidence>
<organism evidence="11">
    <name type="scientific">hydrothermal vent metagenome</name>
    <dbReference type="NCBI Taxonomy" id="652676"/>
    <lineage>
        <taxon>unclassified sequences</taxon>
        <taxon>metagenomes</taxon>
        <taxon>ecological metagenomes</taxon>
    </lineage>
</organism>
<dbReference type="EMBL" id="UOFS01000044">
    <property type="protein sequence ID" value="VAX00530.1"/>
    <property type="molecule type" value="Genomic_DNA"/>
</dbReference>
<proteinExistence type="inferred from homology"/>
<evidence type="ECO:0000256" key="9">
    <source>
        <dbReference type="ARBA" id="ARBA00023136"/>
    </source>
</evidence>
<comment type="subcellular location">
    <subcellularLocation>
        <location evidence="1">Cell membrane</location>
        <topology evidence="1">Multi-pass membrane protein</topology>
    </subcellularLocation>
</comment>
<dbReference type="GO" id="GO:0015450">
    <property type="term" value="F:protein-transporting ATPase activity"/>
    <property type="evidence" value="ECO:0007669"/>
    <property type="project" value="InterPro"/>
</dbReference>
<dbReference type="NCBIfam" id="TIGR00810">
    <property type="entry name" value="secG"/>
    <property type="match status" value="1"/>
</dbReference>
<evidence type="ECO:0000256" key="5">
    <source>
        <dbReference type="ARBA" id="ARBA00022692"/>
    </source>
</evidence>
<dbReference type="Pfam" id="PF03840">
    <property type="entry name" value="SecG"/>
    <property type="match status" value="1"/>
</dbReference>
<keyword evidence="5" id="KW-0812">Transmembrane</keyword>
<dbReference type="GO" id="GO:0005886">
    <property type="term" value="C:plasma membrane"/>
    <property type="evidence" value="ECO:0007669"/>
    <property type="project" value="UniProtKB-SubCell"/>
</dbReference>
<evidence type="ECO:0000313" key="11">
    <source>
        <dbReference type="EMBL" id="VAX00530.1"/>
    </source>
</evidence>
<evidence type="ECO:0000256" key="7">
    <source>
        <dbReference type="ARBA" id="ARBA00022989"/>
    </source>
</evidence>
<feature type="region of interest" description="Disordered" evidence="10">
    <location>
        <begin position="79"/>
        <end position="153"/>
    </location>
</feature>
<feature type="compositionally biased region" description="Polar residues" evidence="10">
    <location>
        <begin position="112"/>
        <end position="132"/>
    </location>
</feature>
<protein>
    <submittedName>
        <fullName evidence="11">Protein translocase membrane subunit SecG</fullName>
    </submittedName>
</protein>
<name>A0A3B1AQL4_9ZZZZ</name>
<evidence type="ECO:0000256" key="4">
    <source>
        <dbReference type="ARBA" id="ARBA00022475"/>
    </source>
</evidence>
<evidence type="ECO:0000256" key="10">
    <source>
        <dbReference type="SAM" id="MobiDB-lite"/>
    </source>
</evidence>
<keyword evidence="3" id="KW-0813">Transport</keyword>
<keyword evidence="7" id="KW-1133">Transmembrane helix</keyword>
<dbReference type="PANTHER" id="PTHR34182">
    <property type="entry name" value="PROTEIN-EXPORT MEMBRANE PROTEIN SECG"/>
    <property type="match status" value="1"/>
</dbReference>
<keyword evidence="8" id="KW-0811">Translocation</keyword>
<keyword evidence="9" id="KW-0472">Membrane</keyword>